<dbReference type="OrthoDB" id="9983834at2759"/>
<dbReference type="PANTHER" id="PTHR46270">
    <property type="entry name" value="ARMADILLO-TYPE FOLD-RELATED"/>
    <property type="match status" value="1"/>
</dbReference>
<accession>A0A813RAC7</accession>
<dbReference type="Gene3D" id="3.40.50.10140">
    <property type="entry name" value="Toll/interleukin-1 receptor homology (TIR) domain"/>
    <property type="match status" value="1"/>
</dbReference>
<protein>
    <recommendedName>
        <fullName evidence="5">TIR domain-containing protein</fullName>
    </recommendedName>
</protein>
<dbReference type="PANTHER" id="PTHR46270:SF2">
    <property type="entry name" value="TIR DOMAIN-CONTAINING PROTEIN"/>
    <property type="match status" value="1"/>
</dbReference>
<evidence type="ECO:0000313" key="2">
    <source>
        <dbReference type="EMBL" id="CAF0784990.1"/>
    </source>
</evidence>
<dbReference type="SUPFAM" id="SSF48371">
    <property type="entry name" value="ARM repeat"/>
    <property type="match status" value="1"/>
</dbReference>
<keyword evidence="4" id="KW-1185">Reference proteome</keyword>
<dbReference type="Gene3D" id="1.25.10.10">
    <property type="entry name" value="Leucine-rich Repeat Variant"/>
    <property type="match status" value="1"/>
</dbReference>
<sequence length="636" mass="74336">MEKQIRNNRERDPSPPSLLIAAHCSTIRRKPDRLDTKELSAILDDLVRELNSSPLRLTTYLNSLNESVKTLNSTFPPALLKISSHYFFTLVRNRIRNLLEQLCTSSRLNEQEIYVLRNCAILLHDLTERVDDVAKILHWVTDSTFLDSLGNCLNYINKTFKSNPHRNILKQIIRLISLFCNIQERLPIPLHQALFERLLQPTINCLTSPHYVKLFQNLKATTNRLTEEQKLYLIRCPHFLTSYNGPYIEKAIEQILEKMLPRYVSILNKHMKTIKEWNRPMMRAVHNLIITIIYAEDYFSAHINNEAFRSLIDHLLQLLNESVLINKINAESKNMESLLIDATLIVFSILIYEPDALEYLKQCKSADIFRSLATVPSETIVMNAYMLLTYTMSDSDIKTAQDDLPKLLSTTISLLQKAIKTRHESNNNQNLNQDNIDRNILQLVETLKGLSQTEQVREEILKQELVPIICDCYDKLYGLSKEVLLEFIWTLSFNEQINQQLSESPQFIQSLRSIPKPNDDHAQQSTMRRSHSYNSLRNSSFTVSNTATNHGIRRMADGVLWKVVTEPQFQKIYEDKMEKQNHTDNPSVHQKYKYDIMMSYTQNDRDIVYRIQQYLSDHGLHIWFDRSRYQKKGKMI</sequence>
<comment type="caution">
    <text evidence="1">The sequence shown here is derived from an EMBL/GenBank/DDBJ whole genome shotgun (WGS) entry which is preliminary data.</text>
</comment>
<dbReference type="AlphaFoldDB" id="A0A813RAC7"/>
<name>A0A813RAC7_9BILA</name>
<dbReference type="InterPro" id="IPR011989">
    <property type="entry name" value="ARM-like"/>
</dbReference>
<reference evidence="1" key="1">
    <citation type="submission" date="2021-02" db="EMBL/GenBank/DDBJ databases">
        <authorList>
            <person name="Nowell W R."/>
        </authorList>
    </citation>
    <scope>NUCLEOTIDE SEQUENCE</scope>
</reference>
<evidence type="ECO:0000313" key="3">
    <source>
        <dbReference type="EMBL" id="CAF0810661.1"/>
    </source>
</evidence>
<evidence type="ECO:0008006" key="5">
    <source>
        <dbReference type="Google" id="ProtNLM"/>
    </source>
</evidence>
<dbReference type="EMBL" id="CAJNOM010000012">
    <property type="protein sequence ID" value="CAF0784990.1"/>
    <property type="molecule type" value="Genomic_DNA"/>
</dbReference>
<gene>
    <name evidence="3" type="ORF">BJG266_LOCUS5716</name>
    <name evidence="1" type="ORF">QVE165_LOCUS3147</name>
    <name evidence="2" type="ORF">QVE165_LOCUS3373</name>
</gene>
<organism evidence="1 4">
    <name type="scientific">Adineta steineri</name>
    <dbReference type="NCBI Taxonomy" id="433720"/>
    <lineage>
        <taxon>Eukaryota</taxon>
        <taxon>Metazoa</taxon>
        <taxon>Spiralia</taxon>
        <taxon>Gnathifera</taxon>
        <taxon>Rotifera</taxon>
        <taxon>Eurotatoria</taxon>
        <taxon>Bdelloidea</taxon>
        <taxon>Adinetida</taxon>
        <taxon>Adinetidae</taxon>
        <taxon>Adineta</taxon>
    </lineage>
</organism>
<evidence type="ECO:0000313" key="1">
    <source>
        <dbReference type="EMBL" id="CAF0780783.1"/>
    </source>
</evidence>
<dbReference type="Proteomes" id="UP000663832">
    <property type="component" value="Unassembled WGS sequence"/>
</dbReference>
<proteinExistence type="predicted"/>
<dbReference type="EMBL" id="CAJNOM010000011">
    <property type="protein sequence ID" value="CAF0780783.1"/>
    <property type="molecule type" value="Genomic_DNA"/>
</dbReference>
<dbReference type="InterPro" id="IPR035897">
    <property type="entry name" value="Toll_tir_struct_dom_sf"/>
</dbReference>
<dbReference type="InterPro" id="IPR016024">
    <property type="entry name" value="ARM-type_fold"/>
</dbReference>
<dbReference type="EMBL" id="CAJNOI010000015">
    <property type="protein sequence ID" value="CAF0810661.1"/>
    <property type="molecule type" value="Genomic_DNA"/>
</dbReference>
<dbReference type="Proteomes" id="UP000663877">
    <property type="component" value="Unassembled WGS sequence"/>
</dbReference>
<evidence type="ECO:0000313" key="4">
    <source>
        <dbReference type="Proteomes" id="UP000663832"/>
    </source>
</evidence>